<evidence type="ECO:0000256" key="2">
    <source>
        <dbReference type="ARBA" id="ARBA00022670"/>
    </source>
</evidence>
<dbReference type="GO" id="GO:0004180">
    <property type="term" value="F:carboxypeptidase activity"/>
    <property type="evidence" value="ECO:0007669"/>
    <property type="project" value="TreeGrafter"/>
</dbReference>
<evidence type="ECO:0000256" key="4">
    <source>
        <dbReference type="ARBA" id="ARBA00022801"/>
    </source>
</evidence>
<dbReference type="PANTHER" id="PTHR43660">
    <property type="entry name" value="DIPEPTIDYL CARBOXYPEPTIDASE"/>
    <property type="match status" value="1"/>
</dbReference>
<evidence type="ECO:0000313" key="12">
    <source>
        <dbReference type="EMBL" id="MBK9718849.1"/>
    </source>
</evidence>
<comment type="catalytic activity">
    <reaction evidence="7">
        <text>Hydrolysis of oligopeptides, with broad specificity. Gly or Ala commonly occur as P1 or P1' residues, but more distant residues are also important, as is shown by the fact that Z-Gly-Pro-Gly-|-Gly-Pro-Ala is cleaved, but not Z-(Gly)(5).</text>
        <dbReference type="EC" id="3.4.24.70"/>
    </reaction>
</comment>
<dbReference type="EC" id="3.4.24.70" evidence="8"/>
<evidence type="ECO:0000256" key="6">
    <source>
        <dbReference type="ARBA" id="ARBA00023049"/>
    </source>
</evidence>
<dbReference type="Gene3D" id="1.10.1370.10">
    <property type="entry name" value="Neurolysin, domain 3"/>
    <property type="match status" value="1"/>
</dbReference>
<gene>
    <name evidence="12" type="ORF">IPO85_15300</name>
</gene>
<dbReference type="FunFam" id="3.40.390.10:FF:000009">
    <property type="entry name" value="Oligopeptidase A"/>
    <property type="match status" value="1"/>
</dbReference>
<dbReference type="GO" id="GO:0006508">
    <property type="term" value="P:proteolysis"/>
    <property type="evidence" value="ECO:0007669"/>
    <property type="project" value="UniProtKB-KW"/>
</dbReference>
<proteinExistence type="inferred from homology"/>
<keyword evidence="6 9" id="KW-0482">Metalloprotease</keyword>
<dbReference type="CDD" id="cd06456">
    <property type="entry name" value="M3A_DCP"/>
    <property type="match status" value="1"/>
</dbReference>
<organism evidence="12 13">
    <name type="scientific">Candidatus Defluviibacterium haderslevense</name>
    <dbReference type="NCBI Taxonomy" id="2981993"/>
    <lineage>
        <taxon>Bacteria</taxon>
        <taxon>Pseudomonadati</taxon>
        <taxon>Bacteroidota</taxon>
        <taxon>Saprospiria</taxon>
        <taxon>Saprospirales</taxon>
        <taxon>Saprospiraceae</taxon>
        <taxon>Candidatus Defluviibacterium</taxon>
    </lineage>
</organism>
<keyword evidence="2 9" id="KW-0645">Protease</keyword>
<evidence type="ECO:0000256" key="3">
    <source>
        <dbReference type="ARBA" id="ARBA00022723"/>
    </source>
</evidence>
<name>A0A9D7SCU6_9BACT</name>
<dbReference type="InterPro" id="IPR001567">
    <property type="entry name" value="Pept_M3A_M3B_dom"/>
</dbReference>
<feature type="domain" description="Oligopeptidase A N-terminal" evidence="11">
    <location>
        <begin position="72"/>
        <end position="174"/>
    </location>
</feature>
<evidence type="ECO:0000313" key="13">
    <source>
        <dbReference type="Proteomes" id="UP000808349"/>
    </source>
</evidence>
<dbReference type="Proteomes" id="UP000808349">
    <property type="component" value="Unassembled WGS sequence"/>
</dbReference>
<evidence type="ECO:0000256" key="1">
    <source>
        <dbReference type="ARBA" id="ARBA00006040"/>
    </source>
</evidence>
<sequence>MCFVSCTSNKSTEMKDQSATAAKNILLEPWTGPYNGIPPLDKINIADFKPALLAAMVEDSMEILKITSNPDTPTFENTIAALELTGSTYLRVFNLFNIWSSNMNTPEFQIIDTEMQPIIAAFNDQINQNEALFKRIEVVYNSPEKQKLTSEQQRLVWKYYTDFVYNGAQLDAAAKKKVADINQKLASLNTKFSQNLLSDEGDLFMELPESQVADLPDAIKNDAAEMAKSKNKTGWLVANTRSSIEPFLTYCSDRSLREKAWQMFINRGDNGGDHDNNSIITEILALRAERASLLGFPTHAHWRLSNKMAKTPEKAIDLLLQVWKPAVARVKEEVADMQKIADQEKKGIKIEAWDYRYYAEKVRKAKYNLDENEVKPYLQLEKMREGMFWMAGELFNFEFTPLSDVPVFHPDVRVWKVSDKTSGQQIGLWYFDPYARTGKRSGAWMTAYREQSRNNGDITTIVSNNSNFIKGKEGEPILISFEDARTLFHEFGHALHGLSSNVTYPKLSGTNVSTDYVEFPSQILERWLSTPEILNKFALHYKTGEAIPKNLVDKIEKAATFNKGFSTVEYLSSALIDMKLHLAGATKIDPDAFEKKELAALGMPKEIVMRHRTPQFAHIFADDGYSAGYYSYLWSDVLSADAYEAFTEAGGAYDKEVGKRLRDHVFSVGNTVDEAEGYKAFRGKDPSIGALMRNRGFPYSGK</sequence>
<evidence type="ECO:0000256" key="8">
    <source>
        <dbReference type="ARBA" id="ARBA00026100"/>
    </source>
</evidence>
<keyword evidence="4 9" id="KW-0378">Hydrolase</keyword>
<evidence type="ECO:0000256" key="7">
    <source>
        <dbReference type="ARBA" id="ARBA00024603"/>
    </source>
</evidence>
<dbReference type="Gene3D" id="3.40.390.10">
    <property type="entry name" value="Collagenase (Catalytic Domain)"/>
    <property type="match status" value="1"/>
</dbReference>
<keyword evidence="5 9" id="KW-0862">Zinc</keyword>
<dbReference type="InterPro" id="IPR045090">
    <property type="entry name" value="Pept_M3A_M3B"/>
</dbReference>
<comment type="caution">
    <text evidence="12">The sequence shown here is derived from an EMBL/GenBank/DDBJ whole genome shotgun (WGS) entry which is preliminary data.</text>
</comment>
<dbReference type="InterPro" id="IPR045666">
    <property type="entry name" value="OpdA_N"/>
</dbReference>
<evidence type="ECO:0000259" key="10">
    <source>
        <dbReference type="Pfam" id="PF01432"/>
    </source>
</evidence>
<evidence type="ECO:0000259" key="11">
    <source>
        <dbReference type="Pfam" id="PF19310"/>
    </source>
</evidence>
<dbReference type="InterPro" id="IPR024079">
    <property type="entry name" value="MetalloPept_cat_dom_sf"/>
</dbReference>
<reference evidence="12 13" key="1">
    <citation type="submission" date="2020-10" db="EMBL/GenBank/DDBJ databases">
        <title>Connecting structure to function with the recovery of over 1000 high-quality activated sludge metagenome-assembled genomes encoding full-length rRNA genes using long-read sequencing.</title>
        <authorList>
            <person name="Singleton C.M."/>
            <person name="Petriglieri F."/>
            <person name="Kristensen J.M."/>
            <person name="Kirkegaard R.H."/>
            <person name="Michaelsen T.Y."/>
            <person name="Andersen M.H."/>
            <person name="Karst S.M."/>
            <person name="Dueholm M.S."/>
            <person name="Nielsen P.H."/>
            <person name="Albertsen M."/>
        </authorList>
    </citation>
    <scope>NUCLEOTIDE SEQUENCE [LARGE SCALE GENOMIC DNA]</scope>
    <source>
        <strain evidence="12">Ribe_18-Q3-R11-54_BAT3C.373</strain>
    </source>
</reference>
<dbReference type="GO" id="GO:0046872">
    <property type="term" value="F:metal ion binding"/>
    <property type="evidence" value="ECO:0007669"/>
    <property type="project" value="UniProtKB-UniRule"/>
</dbReference>
<comment type="similarity">
    <text evidence="1 9">Belongs to the peptidase M3 family.</text>
</comment>
<dbReference type="GO" id="GO:0005829">
    <property type="term" value="C:cytosol"/>
    <property type="evidence" value="ECO:0007669"/>
    <property type="project" value="TreeGrafter"/>
</dbReference>
<dbReference type="Pfam" id="PF01432">
    <property type="entry name" value="Peptidase_M3"/>
    <property type="match status" value="1"/>
</dbReference>
<feature type="domain" description="Peptidase M3A/M3B catalytic" evidence="10">
    <location>
        <begin position="247"/>
        <end position="695"/>
    </location>
</feature>
<dbReference type="EMBL" id="JADKFW010000013">
    <property type="protein sequence ID" value="MBK9718849.1"/>
    <property type="molecule type" value="Genomic_DNA"/>
</dbReference>
<dbReference type="PANTHER" id="PTHR43660:SF1">
    <property type="entry name" value="DIPEPTIDYL CARBOXYPEPTIDASE"/>
    <property type="match status" value="1"/>
</dbReference>
<accession>A0A9D7SCU6</accession>
<keyword evidence="3 9" id="KW-0479">Metal-binding</keyword>
<dbReference type="InterPro" id="IPR024077">
    <property type="entry name" value="Neurolysin/TOP_dom2"/>
</dbReference>
<dbReference type="Pfam" id="PF19310">
    <property type="entry name" value="TOP_N"/>
    <property type="match status" value="1"/>
</dbReference>
<dbReference type="AlphaFoldDB" id="A0A9D7SCU6"/>
<comment type="cofactor">
    <cofactor evidence="9">
        <name>Zn(2+)</name>
        <dbReference type="ChEBI" id="CHEBI:29105"/>
    </cofactor>
    <text evidence="9">Binds 1 zinc ion.</text>
</comment>
<dbReference type="InterPro" id="IPR034005">
    <property type="entry name" value="M3A_DCP"/>
</dbReference>
<evidence type="ECO:0000256" key="5">
    <source>
        <dbReference type="ARBA" id="ARBA00022833"/>
    </source>
</evidence>
<evidence type="ECO:0000256" key="9">
    <source>
        <dbReference type="RuleBase" id="RU003435"/>
    </source>
</evidence>
<dbReference type="GO" id="GO:0004222">
    <property type="term" value="F:metalloendopeptidase activity"/>
    <property type="evidence" value="ECO:0007669"/>
    <property type="project" value="UniProtKB-EC"/>
</dbReference>
<protein>
    <recommendedName>
        <fullName evidence="8">oligopeptidase A</fullName>
        <ecNumber evidence="8">3.4.24.70</ecNumber>
    </recommendedName>
</protein>
<dbReference type="SUPFAM" id="SSF55486">
    <property type="entry name" value="Metalloproteases ('zincins'), catalytic domain"/>
    <property type="match status" value="1"/>
</dbReference>